<feature type="domain" description="Threonine/serine exporter-like N-terminal" evidence="4">
    <location>
        <begin position="489"/>
        <end position="728"/>
    </location>
</feature>
<feature type="transmembrane region" description="Helical" evidence="3">
    <location>
        <begin position="789"/>
        <end position="809"/>
    </location>
</feature>
<keyword evidence="3" id="KW-0812">Transmembrane</keyword>
<feature type="transmembrane region" description="Helical" evidence="3">
    <location>
        <begin position="613"/>
        <end position="635"/>
    </location>
</feature>
<reference evidence="5" key="1">
    <citation type="submission" date="2014-08" db="EMBL/GenBank/DDBJ databases">
        <authorList>
            <person name="Sharma Rahul"/>
            <person name="Thines Marco"/>
        </authorList>
    </citation>
    <scope>NUCLEOTIDE SEQUENCE</scope>
</reference>
<feature type="transmembrane region" description="Helical" evidence="3">
    <location>
        <begin position="883"/>
        <end position="907"/>
    </location>
</feature>
<evidence type="ECO:0000256" key="3">
    <source>
        <dbReference type="SAM" id="Phobius"/>
    </source>
</evidence>
<feature type="region of interest" description="Disordered" evidence="2">
    <location>
        <begin position="244"/>
        <end position="263"/>
    </location>
</feature>
<comment type="similarity">
    <text evidence="1">Belongs to the ThrE exporter (TC 2.A.79) family.</text>
</comment>
<dbReference type="Pfam" id="PF06738">
    <property type="entry name" value="ThrE"/>
    <property type="match status" value="1"/>
</dbReference>
<feature type="transmembrane region" description="Helical" evidence="3">
    <location>
        <begin position="815"/>
        <end position="832"/>
    </location>
</feature>
<feature type="transmembrane region" description="Helical" evidence="3">
    <location>
        <begin position="708"/>
        <end position="730"/>
    </location>
</feature>
<evidence type="ECO:0000256" key="2">
    <source>
        <dbReference type="SAM" id="MobiDB-lite"/>
    </source>
</evidence>
<dbReference type="InterPro" id="IPR010619">
    <property type="entry name" value="ThrE-like_N"/>
</dbReference>
<feature type="region of interest" description="Disordered" evidence="2">
    <location>
        <begin position="313"/>
        <end position="334"/>
    </location>
</feature>
<feature type="transmembrane region" description="Helical" evidence="3">
    <location>
        <begin position="647"/>
        <end position="669"/>
    </location>
</feature>
<feature type="transmembrane region" description="Helical" evidence="3">
    <location>
        <begin position="759"/>
        <end position="777"/>
    </location>
</feature>
<feature type="transmembrane region" description="Helical" evidence="3">
    <location>
        <begin position="839"/>
        <end position="863"/>
    </location>
</feature>
<keyword evidence="3" id="KW-0472">Membrane</keyword>
<protein>
    <recommendedName>
        <fullName evidence="4">Threonine/serine exporter-like N-terminal domain-containing protein</fullName>
    </recommendedName>
</protein>
<feature type="transmembrane region" description="Helical" evidence="3">
    <location>
        <begin position="675"/>
        <end position="696"/>
    </location>
</feature>
<feature type="compositionally biased region" description="Low complexity" evidence="2">
    <location>
        <begin position="317"/>
        <end position="329"/>
    </location>
</feature>
<keyword evidence="3" id="KW-1133">Transmembrane helix</keyword>
<organism evidence="5">
    <name type="scientific">Phaffia rhodozyma</name>
    <name type="common">Yeast</name>
    <name type="synonym">Xanthophyllomyces dendrorhous</name>
    <dbReference type="NCBI Taxonomy" id="264483"/>
    <lineage>
        <taxon>Eukaryota</taxon>
        <taxon>Fungi</taxon>
        <taxon>Dikarya</taxon>
        <taxon>Basidiomycota</taxon>
        <taxon>Agaricomycotina</taxon>
        <taxon>Tremellomycetes</taxon>
        <taxon>Cystofilobasidiales</taxon>
        <taxon>Mrakiaceae</taxon>
        <taxon>Phaffia</taxon>
    </lineage>
</organism>
<sequence length="920" mass="100820">MSSSVLSDRSTKKPKLRPLFLSHTSDALTMSAVGTPHISIPILSPSLNDASSLEVLSLALEKIASLESNISKPLSILSREQLDTSPGMNDLKNGQFFSLRNRVDNYIDVFETDGVPSCVSGVPSGGKLTSRKSHLEVQAETLVEAHSSGFLDLYSPRTIPSSLILKGPDQTSTLNPYTELKSSLGHQIKAGIIAYRDNDNTIDGLPTYPRPAVNHRSGFPTSLSYVPSNPGVLSLLLSLQNQPLSGDSTPSIGSPCSSGSREEGARRERFLMEHRMKAMWLKSPGEDRRRTKRAKTVKSMKVERPYHVELNERGRTMSRSSSLTSSKNSMRSRRSRILDEKKEIVMRAAKQTWGKTLSFGSDLIDTVGSSDVEHVSRNAAGVLGSLVTTSTHLAAPASPKSVEIAPDASQPGYRLARTSFDEAYSSSDSIFNKSYQTTSSKATPDRERLVWEDRIWQREQKRREKARQKKKKREIFITQHVADILSRQEFILKLARALMLFGSASHRLEAQIQATARVLDIECQTFHLPGTIVVSFLDSTTRTSETRFLKQDHGLDLGNLTLTHKIYWQVVHDKMGPQEASALIDSLMTSEPIYKLWHQLLIGGLCSAIVQPIGFYGSLIDCLAAFPLGVLLVLVQMSISKNDIYMSLFEIIMACINSFIAAAISSSGVVCFPSVIAGSIVFILPGYFVLCGSLELANRRITSGAVRLVFSVLYAIFLSFGLAVGMEFYIRLTGLAVRGSSDYQCTALRTNAPWWRASISPWFYFLLVPSYLVCACVRNKQPLFQWDTIYMVVVACSGFAASYFSGKTFINRPDITSAIGSFTCGIIGGILSKTMKHSAFVLMVVGVLFQLPSGLTNGGLLAYVRDSTAGTSAKYYTDAFEAAGQIIQIAVGMTVGLFSSTALIGLLGGGRRRGTDSFSF</sequence>
<dbReference type="InterPro" id="IPR051361">
    <property type="entry name" value="ThrE/Ser_Exporter"/>
</dbReference>
<name>A0A0F7SUY0_PHARH</name>
<accession>A0A0F7SUY0</accession>
<dbReference type="PANTHER" id="PTHR31082:SF4">
    <property type="entry name" value="PHEROMONE-REGULATED MEMBRANE PROTEIN 10"/>
    <property type="match status" value="1"/>
</dbReference>
<dbReference type="GO" id="GO:0022857">
    <property type="term" value="F:transmembrane transporter activity"/>
    <property type="evidence" value="ECO:0007669"/>
    <property type="project" value="InterPro"/>
</dbReference>
<dbReference type="EMBL" id="LN483166">
    <property type="protein sequence ID" value="CED84544.1"/>
    <property type="molecule type" value="Genomic_DNA"/>
</dbReference>
<evidence type="ECO:0000259" key="4">
    <source>
        <dbReference type="Pfam" id="PF06738"/>
    </source>
</evidence>
<evidence type="ECO:0000256" key="1">
    <source>
        <dbReference type="ARBA" id="ARBA00034125"/>
    </source>
</evidence>
<evidence type="ECO:0000313" key="5">
    <source>
        <dbReference type="EMBL" id="CED84544.1"/>
    </source>
</evidence>
<dbReference type="PANTHER" id="PTHR31082">
    <property type="entry name" value="PHEROMONE-REGULATED MEMBRANE PROTEIN 10"/>
    <property type="match status" value="1"/>
</dbReference>
<dbReference type="AlphaFoldDB" id="A0A0F7SUY0"/>
<feature type="compositionally biased region" description="Polar residues" evidence="2">
    <location>
        <begin position="247"/>
        <end position="256"/>
    </location>
</feature>
<proteinExistence type="inferred from homology"/>